<evidence type="ECO:0000313" key="2">
    <source>
        <dbReference type="Proteomes" id="UP000293142"/>
    </source>
</evidence>
<comment type="caution">
    <text evidence="1">The sequence shown here is derived from an EMBL/GenBank/DDBJ whole genome shotgun (WGS) entry which is preliminary data.</text>
</comment>
<name>A0A4Q9DFW1_9BACL</name>
<protein>
    <submittedName>
        <fullName evidence="1">IS1 family transposase</fullName>
    </submittedName>
</protein>
<dbReference type="AlphaFoldDB" id="A0A4Q9DFW1"/>
<reference evidence="1 2" key="1">
    <citation type="submission" date="2019-02" db="EMBL/GenBank/DDBJ databases">
        <title>Paenibacillus sp. nov., isolated from surface-sterilized tissue of Thalictrum simplex L.</title>
        <authorList>
            <person name="Tuo L."/>
        </authorList>
    </citation>
    <scope>NUCLEOTIDE SEQUENCE [LARGE SCALE GENOMIC DNA]</scope>
    <source>
        <strain evidence="1 2">N2SHLJ1</strain>
    </source>
</reference>
<dbReference type="EMBL" id="SIRE01000029">
    <property type="protein sequence ID" value="TBL70899.1"/>
    <property type="molecule type" value="Genomic_DNA"/>
</dbReference>
<proteinExistence type="predicted"/>
<dbReference type="Proteomes" id="UP000293142">
    <property type="component" value="Unassembled WGS sequence"/>
</dbReference>
<gene>
    <name evidence="1" type="ORF">EYB31_32175</name>
</gene>
<dbReference type="OrthoDB" id="9802985at2"/>
<organism evidence="1 2">
    <name type="scientific">Paenibacillus thalictri</name>
    <dbReference type="NCBI Taxonomy" id="2527873"/>
    <lineage>
        <taxon>Bacteria</taxon>
        <taxon>Bacillati</taxon>
        <taxon>Bacillota</taxon>
        <taxon>Bacilli</taxon>
        <taxon>Bacillales</taxon>
        <taxon>Paenibacillaceae</taxon>
        <taxon>Paenibacillus</taxon>
    </lineage>
</organism>
<sequence length="302" mass="35316">MRPQVETNYSQMNKHQSDPRQELLTEAHQLLHLDCESIRRERFIKGVFCPHCMQETGKMVCSYVRFGLVNGTHWQRYRCRQCKRVFSDLTRTLFHRSRNIQKWPLFIQYVMVEKLPAKQIAAKLELHINTIYTWNKKLSAFFALYLPNKQFQQSDQSSHDSATITVSLTDKGNTLRQKSQFPESSDDAESNSTVTIPVTIAVNRENPSHILFTIHQDTGSNVALKAAPSQTEALTKVIQEFRAYNSKKRGIAFRNLFMHLTFFRMLKLMEAINPVIMPYELFKLCLDKDRLSRSNRLLKRLI</sequence>
<keyword evidence="2" id="KW-1185">Reference proteome</keyword>
<evidence type="ECO:0000313" key="1">
    <source>
        <dbReference type="EMBL" id="TBL70899.1"/>
    </source>
</evidence>
<accession>A0A4Q9DFW1</accession>